<keyword evidence="1" id="KW-0732">Signal</keyword>
<dbReference type="Pfam" id="PF07589">
    <property type="entry name" value="PEP-CTERM"/>
    <property type="match status" value="1"/>
</dbReference>
<feature type="chain" id="PRO_5038048819" evidence="1">
    <location>
        <begin position="22"/>
        <end position="275"/>
    </location>
</feature>
<gene>
    <name evidence="3" type="ORF">JIN78_10285</name>
</gene>
<dbReference type="RefSeq" id="WP_200391883.1">
    <property type="nucleotide sequence ID" value="NZ_JAENIO010000024.1"/>
</dbReference>
<evidence type="ECO:0000313" key="4">
    <source>
        <dbReference type="Proteomes" id="UP000604083"/>
    </source>
</evidence>
<comment type="caution">
    <text evidence="3">The sequence shown here is derived from an EMBL/GenBank/DDBJ whole genome shotgun (WGS) entry which is preliminary data.</text>
</comment>
<protein>
    <submittedName>
        <fullName evidence="3">PEP-CTERM sorting domain-containing protein</fullName>
    </submittedName>
</protein>
<reference evidence="3" key="1">
    <citation type="submission" date="2021-01" db="EMBL/GenBank/DDBJ databases">
        <title>Modified the classification status of verrucomicrobia.</title>
        <authorList>
            <person name="Feng X."/>
        </authorList>
    </citation>
    <scope>NUCLEOTIDE SEQUENCE</scope>
    <source>
        <strain evidence="3">KCTC 12986</strain>
    </source>
</reference>
<dbReference type="EMBL" id="JAENIO010000024">
    <property type="protein sequence ID" value="MBK1834447.1"/>
    <property type="molecule type" value="Genomic_DNA"/>
</dbReference>
<proteinExistence type="predicted"/>
<evidence type="ECO:0000313" key="3">
    <source>
        <dbReference type="EMBL" id="MBK1834447.1"/>
    </source>
</evidence>
<evidence type="ECO:0000259" key="2">
    <source>
        <dbReference type="Pfam" id="PF07589"/>
    </source>
</evidence>
<evidence type="ECO:0000256" key="1">
    <source>
        <dbReference type="SAM" id="SignalP"/>
    </source>
</evidence>
<dbReference type="Proteomes" id="UP000604083">
    <property type="component" value="Unassembled WGS sequence"/>
</dbReference>
<dbReference type="InterPro" id="IPR013424">
    <property type="entry name" value="Ice-binding_C"/>
</dbReference>
<name>A0A934RR91_9BACT</name>
<feature type="signal peptide" evidence="1">
    <location>
        <begin position="1"/>
        <end position="21"/>
    </location>
</feature>
<feature type="domain" description="Ice-binding protein C-terminal" evidence="2">
    <location>
        <begin position="252"/>
        <end position="273"/>
    </location>
</feature>
<keyword evidence="4" id="KW-1185">Reference proteome</keyword>
<organism evidence="3 4">
    <name type="scientific">Roseibacillus ishigakijimensis</name>
    <dbReference type="NCBI Taxonomy" id="454146"/>
    <lineage>
        <taxon>Bacteria</taxon>
        <taxon>Pseudomonadati</taxon>
        <taxon>Verrucomicrobiota</taxon>
        <taxon>Verrucomicrobiia</taxon>
        <taxon>Verrucomicrobiales</taxon>
        <taxon>Verrucomicrobiaceae</taxon>
        <taxon>Roseibacillus</taxon>
    </lineage>
</organism>
<sequence>MTTTKNLVLAFFAIGPLSAFGALTLYEGFDYAENSGLSGQSGGSGFAGGGDAWDVGSSAGSTPGNLTVSAGSLTYGPLLTSGNAASGTRSNDNVAMYRDLAVTMGGDGSEVWMSFLIQATTSTAGLSLFGSTEATFFGAINGGYSHRLYSGAGTPMTGNQFNSTATAFDSGTHFMVAQFDMTQTVPVFNVWVDPDSSSLGNGATPTGGSFQSVASGTQDFTFDRLRIGMFSNNQTMVLDELRMGDSWVDVSPVPEPATTLLALGGVAAAFRRKRA</sequence>
<accession>A0A934RR91</accession>
<dbReference type="AlphaFoldDB" id="A0A934RR91"/>